<sequence>MLGKRAKNVYLALTNTTVPSNIIKQLIQGSVNREFEGFPGFSSFSNMILKAVSQFQIKTRVLMALSESSPQTASLLERWFILTSRSDFQQNTPPHATSLSIT</sequence>
<dbReference type="EMBL" id="BSXU01003898">
    <property type="protein sequence ID" value="GMG40542.1"/>
    <property type="molecule type" value="Genomic_DNA"/>
</dbReference>
<dbReference type="Proteomes" id="UP001165063">
    <property type="component" value="Unassembled WGS sequence"/>
</dbReference>
<name>A0A9W6YXS1_AMBMO</name>
<evidence type="ECO:0000313" key="1">
    <source>
        <dbReference type="EMBL" id="GMG40542.1"/>
    </source>
</evidence>
<dbReference type="AlphaFoldDB" id="A0A9W6YXS1"/>
<keyword evidence="2" id="KW-1185">Reference proteome</keyword>
<gene>
    <name evidence="1" type="ORF">Amon01_000627500</name>
</gene>
<accession>A0A9W6YXS1</accession>
<proteinExistence type="predicted"/>
<organism evidence="1 2">
    <name type="scientific">Ambrosiozyma monospora</name>
    <name type="common">Yeast</name>
    <name type="synonym">Endomycopsis monosporus</name>
    <dbReference type="NCBI Taxonomy" id="43982"/>
    <lineage>
        <taxon>Eukaryota</taxon>
        <taxon>Fungi</taxon>
        <taxon>Dikarya</taxon>
        <taxon>Ascomycota</taxon>
        <taxon>Saccharomycotina</taxon>
        <taxon>Pichiomycetes</taxon>
        <taxon>Pichiales</taxon>
        <taxon>Pichiaceae</taxon>
        <taxon>Ambrosiozyma</taxon>
    </lineage>
</organism>
<evidence type="ECO:0000313" key="2">
    <source>
        <dbReference type="Proteomes" id="UP001165063"/>
    </source>
</evidence>
<protein>
    <submittedName>
        <fullName evidence="1">Unnamed protein product</fullName>
    </submittedName>
</protein>
<comment type="caution">
    <text evidence="1">The sequence shown here is derived from an EMBL/GenBank/DDBJ whole genome shotgun (WGS) entry which is preliminary data.</text>
</comment>
<reference evidence="1" key="1">
    <citation type="submission" date="2023-04" db="EMBL/GenBank/DDBJ databases">
        <title>Ambrosiozyma monospora NBRC 1965.</title>
        <authorList>
            <person name="Ichikawa N."/>
            <person name="Sato H."/>
            <person name="Tonouchi N."/>
        </authorList>
    </citation>
    <scope>NUCLEOTIDE SEQUENCE</scope>
    <source>
        <strain evidence="1">NBRC 1965</strain>
    </source>
</reference>